<comment type="caution">
    <text evidence="5">The sequence shown here is derived from an EMBL/GenBank/DDBJ whole genome shotgun (WGS) entry which is preliminary data.</text>
</comment>
<evidence type="ECO:0000256" key="1">
    <source>
        <dbReference type="ARBA" id="ARBA00008779"/>
    </source>
</evidence>
<dbReference type="Proteomes" id="UP000293142">
    <property type="component" value="Unassembled WGS sequence"/>
</dbReference>
<dbReference type="Gene3D" id="3.40.720.10">
    <property type="entry name" value="Alkaline Phosphatase, subunit A"/>
    <property type="match status" value="1"/>
</dbReference>
<dbReference type="InterPro" id="IPR000917">
    <property type="entry name" value="Sulfatase_N"/>
</dbReference>
<organism evidence="5 6">
    <name type="scientific">Paenibacillus thalictri</name>
    <dbReference type="NCBI Taxonomy" id="2527873"/>
    <lineage>
        <taxon>Bacteria</taxon>
        <taxon>Bacillati</taxon>
        <taxon>Bacillota</taxon>
        <taxon>Bacilli</taxon>
        <taxon>Bacillales</taxon>
        <taxon>Paenibacillaceae</taxon>
        <taxon>Paenibacillus</taxon>
    </lineage>
</organism>
<dbReference type="InterPro" id="IPR024607">
    <property type="entry name" value="Sulfatase_CS"/>
</dbReference>
<keyword evidence="6" id="KW-1185">Reference proteome</keyword>
<dbReference type="GO" id="GO:0046872">
    <property type="term" value="F:metal ion binding"/>
    <property type="evidence" value="ECO:0007669"/>
    <property type="project" value="UniProtKB-KW"/>
</dbReference>
<keyword evidence="3" id="KW-0378">Hydrolase</keyword>
<accession>A0A4Q9DEF9</accession>
<dbReference type="AlphaFoldDB" id="A0A4Q9DEF9"/>
<dbReference type="CDD" id="cd16027">
    <property type="entry name" value="SGSH"/>
    <property type="match status" value="1"/>
</dbReference>
<gene>
    <name evidence="5" type="ORF">EYB31_37980</name>
</gene>
<evidence type="ECO:0000259" key="4">
    <source>
        <dbReference type="Pfam" id="PF00884"/>
    </source>
</evidence>
<name>A0A4Q9DEF9_9BACL</name>
<sequence length="425" mass="47806">MNIVYLHTHDTGRYIQPYGYAVPTPNLMRLAEEGALFRHAYCAGPTCSPSRAGLLTGMAPHSAGMFGLAHLGAQLDDYGRHLAAYLGGNGYETALCGIQHEAPEAAMIGYDRIIGNPTYDMSVFDFNSVDWDLENARAAADYIKQEHKKPFFLSVGLFNTHLNFPKADPLINPDHIAVPSQFYDNAENRKLWAAYLTSARAADDCAGIVLDALKESGTWADTLFIYTTDHGLPFPGMKCSLFDTGMGVSLIVRTPQHDRRGEAVDALVSHLDLFPTICELAGLQTPPWLQGHSLLPLLRREVESVRDAVFAEINHHVEYEPMRAIRTERYKYIHNFGRTEYLLPNLDTSEIRSFLVENGFLDTEKPREMLFDLYLDPLEKENLAHSEGYKEIKVSLAKELFEWMYATQDPLLNGDVPLHRQNKPD</sequence>
<dbReference type="OrthoDB" id="9762324at2"/>
<evidence type="ECO:0000256" key="3">
    <source>
        <dbReference type="ARBA" id="ARBA00022801"/>
    </source>
</evidence>
<dbReference type="PANTHER" id="PTHR45953">
    <property type="entry name" value="IDURONATE 2-SULFATASE"/>
    <property type="match status" value="1"/>
</dbReference>
<dbReference type="InterPro" id="IPR017850">
    <property type="entry name" value="Alkaline_phosphatase_core_sf"/>
</dbReference>
<evidence type="ECO:0000313" key="6">
    <source>
        <dbReference type="Proteomes" id="UP000293142"/>
    </source>
</evidence>
<dbReference type="SUPFAM" id="SSF53649">
    <property type="entry name" value="Alkaline phosphatase-like"/>
    <property type="match status" value="1"/>
</dbReference>
<dbReference type="PANTHER" id="PTHR45953:SF1">
    <property type="entry name" value="IDURONATE 2-SULFATASE"/>
    <property type="match status" value="1"/>
</dbReference>
<comment type="similarity">
    <text evidence="1">Belongs to the sulfatase family.</text>
</comment>
<dbReference type="PROSITE" id="PS00523">
    <property type="entry name" value="SULFATASE_1"/>
    <property type="match status" value="1"/>
</dbReference>
<evidence type="ECO:0000256" key="2">
    <source>
        <dbReference type="ARBA" id="ARBA00022723"/>
    </source>
</evidence>
<reference evidence="5 6" key="1">
    <citation type="submission" date="2019-02" db="EMBL/GenBank/DDBJ databases">
        <title>Paenibacillus sp. nov., isolated from surface-sterilized tissue of Thalictrum simplex L.</title>
        <authorList>
            <person name="Tuo L."/>
        </authorList>
    </citation>
    <scope>NUCLEOTIDE SEQUENCE [LARGE SCALE GENOMIC DNA]</scope>
    <source>
        <strain evidence="5 6">N2SHLJ1</strain>
    </source>
</reference>
<dbReference type="GO" id="GO:0005737">
    <property type="term" value="C:cytoplasm"/>
    <property type="evidence" value="ECO:0007669"/>
    <property type="project" value="TreeGrafter"/>
</dbReference>
<dbReference type="EMBL" id="SIRE01000045">
    <property type="protein sequence ID" value="TBL68491.1"/>
    <property type="molecule type" value="Genomic_DNA"/>
</dbReference>
<protein>
    <recommendedName>
        <fullName evidence="4">Sulfatase N-terminal domain-containing protein</fullName>
    </recommendedName>
</protein>
<dbReference type="GO" id="GO:0008484">
    <property type="term" value="F:sulfuric ester hydrolase activity"/>
    <property type="evidence" value="ECO:0007669"/>
    <property type="project" value="TreeGrafter"/>
</dbReference>
<dbReference type="Pfam" id="PF00884">
    <property type="entry name" value="Sulfatase"/>
    <property type="match status" value="1"/>
</dbReference>
<evidence type="ECO:0000313" key="5">
    <source>
        <dbReference type="EMBL" id="TBL68491.1"/>
    </source>
</evidence>
<keyword evidence="2" id="KW-0479">Metal-binding</keyword>
<dbReference type="RefSeq" id="WP_131018844.1">
    <property type="nucleotide sequence ID" value="NZ_SIRE01000045.1"/>
</dbReference>
<feature type="domain" description="Sulfatase N-terminal" evidence="4">
    <location>
        <begin position="2"/>
        <end position="282"/>
    </location>
</feature>
<proteinExistence type="inferred from homology"/>